<sequence>MLAEPRSKVLPWASDTRVVQPSPIPGTSYALTLRSTQFALYPFPRGISWHDFSRDAFSSKHAGLGLQRPLPWRKSTSIRTKSIPTKLKPFRRCSREHLI</sequence>
<evidence type="ECO:0000313" key="1">
    <source>
        <dbReference type="EMBL" id="SOR26905.1"/>
    </source>
</evidence>
<accession>A0A2N9AHS3</accession>
<organism evidence="1 2">
    <name type="scientific">Methylorubrum extorquens</name>
    <name type="common">Methylobacterium dichloromethanicum</name>
    <name type="synonym">Methylobacterium extorquens</name>
    <dbReference type="NCBI Taxonomy" id="408"/>
    <lineage>
        <taxon>Bacteria</taxon>
        <taxon>Pseudomonadati</taxon>
        <taxon>Pseudomonadota</taxon>
        <taxon>Alphaproteobacteria</taxon>
        <taxon>Hyphomicrobiales</taxon>
        <taxon>Methylobacteriaceae</taxon>
        <taxon>Methylorubrum</taxon>
    </lineage>
</organism>
<name>A0A2N9AHS3_METEX</name>
<reference evidence="2" key="1">
    <citation type="submission" date="2017-10" db="EMBL/GenBank/DDBJ databases">
        <authorList>
            <person name="Regsiter A."/>
            <person name="William W."/>
        </authorList>
    </citation>
    <scope>NUCLEOTIDE SEQUENCE [LARGE SCALE GENOMIC DNA]</scope>
</reference>
<dbReference type="Proteomes" id="UP000233769">
    <property type="component" value="Chromosome tk0001"/>
</dbReference>
<dbReference type="AlphaFoldDB" id="A0A2N9AHS3"/>
<evidence type="ECO:0000313" key="2">
    <source>
        <dbReference type="Proteomes" id="UP000233769"/>
    </source>
</evidence>
<dbReference type="EMBL" id="LT962688">
    <property type="protein sequence ID" value="SOR26905.1"/>
    <property type="molecule type" value="Genomic_DNA"/>
</dbReference>
<proteinExistence type="predicted"/>
<gene>
    <name evidence="1" type="ORF">TK0001_0303</name>
</gene>
<protein>
    <submittedName>
        <fullName evidence="1">Uncharacterized protein</fullName>
    </submittedName>
</protein>